<dbReference type="EMBL" id="GEDC01030060">
    <property type="protein sequence ID" value="JAS07238.1"/>
    <property type="molecule type" value="Transcribed_RNA"/>
</dbReference>
<sequence length="114" mass="13078">MVYKFMALIFASLVIGEKFEVHRNPKYMVFPPGLGDKLQIIAGFGVPIDIPRQSLTYGLILKTNYALPNNATYFTNPYVSFAKRGVGASRWHLYKVVEAVLERFFYKCDLNSYK</sequence>
<feature type="signal peptide" evidence="1">
    <location>
        <begin position="1"/>
        <end position="16"/>
    </location>
</feature>
<gene>
    <name evidence="2" type="ORF">g.17851</name>
</gene>
<feature type="chain" id="PRO_5008580010" evidence="1">
    <location>
        <begin position="17"/>
        <end position="114"/>
    </location>
</feature>
<keyword evidence="1" id="KW-0732">Signal</keyword>
<dbReference type="AlphaFoldDB" id="A0A1B6C161"/>
<proteinExistence type="predicted"/>
<dbReference type="PANTHER" id="PTHR21398">
    <property type="entry name" value="AGAP007094-PA"/>
    <property type="match status" value="1"/>
</dbReference>
<organism evidence="2">
    <name type="scientific">Clastoptera arizonana</name>
    <name type="common">Arizona spittle bug</name>
    <dbReference type="NCBI Taxonomy" id="38151"/>
    <lineage>
        <taxon>Eukaryota</taxon>
        <taxon>Metazoa</taxon>
        <taxon>Ecdysozoa</taxon>
        <taxon>Arthropoda</taxon>
        <taxon>Hexapoda</taxon>
        <taxon>Insecta</taxon>
        <taxon>Pterygota</taxon>
        <taxon>Neoptera</taxon>
        <taxon>Paraneoptera</taxon>
        <taxon>Hemiptera</taxon>
        <taxon>Auchenorrhyncha</taxon>
        <taxon>Cercopoidea</taxon>
        <taxon>Clastopteridae</taxon>
        <taxon>Clastoptera</taxon>
    </lineage>
</organism>
<evidence type="ECO:0000313" key="2">
    <source>
        <dbReference type="EMBL" id="JAS07238.1"/>
    </source>
</evidence>
<protein>
    <submittedName>
        <fullName evidence="2">Uncharacterized protein</fullName>
    </submittedName>
</protein>
<dbReference type="PANTHER" id="PTHR21398:SF21">
    <property type="entry name" value="AGAP004005-PA"/>
    <property type="match status" value="1"/>
</dbReference>
<reference evidence="2" key="1">
    <citation type="submission" date="2015-12" db="EMBL/GenBank/DDBJ databases">
        <title>De novo transcriptome assembly of four potential Pierce s Disease insect vectors from Arizona vineyards.</title>
        <authorList>
            <person name="Tassone E.E."/>
        </authorList>
    </citation>
    <scope>NUCLEOTIDE SEQUENCE</scope>
</reference>
<name>A0A1B6C161_9HEMI</name>
<evidence type="ECO:0000256" key="1">
    <source>
        <dbReference type="SAM" id="SignalP"/>
    </source>
</evidence>
<accession>A0A1B6C161</accession>